<dbReference type="SUPFAM" id="SSF49899">
    <property type="entry name" value="Concanavalin A-like lectins/glucanases"/>
    <property type="match status" value="1"/>
</dbReference>
<name>A0A9C6DWS2_9MUSC</name>
<dbReference type="InterPro" id="IPR013320">
    <property type="entry name" value="ConA-like_dom_sf"/>
</dbReference>
<dbReference type="GO" id="GO:0005793">
    <property type="term" value="C:endoplasmic reticulum-Golgi intermediate compartment"/>
    <property type="evidence" value="ECO:0007669"/>
    <property type="project" value="TreeGrafter"/>
</dbReference>
<dbReference type="GO" id="GO:0005537">
    <property type="term" value="F:D-mannose binding"/>
    <property type="evidence" value="ECO:0007669"/>
    <property type="project" value="TreeGrafter"/>
</dbReference>
<keyword evidence="4" id="KW-1133">Transmembrane helix</keyword>
<dbReference type="PROSITE" id="PS51328">
    <property type="entry name" value="L_LECTIN_LIKE"/>
    <property type="match status" value="1"/>
</dbReference>
<dbReference type="GO" id="GO:0005789">
    <property type="term" value="C:endoplasmic reticulum membrane"/>
    <property type="evidence" value="ECO:0007669"/>
    <property type="project" value="TreeGrafter"/>
</dbReference>
<keyword evidence="5" id="KW-0472">Membrane</keyword>
<dbReference type="GeneID" id="119640596"/>
<evidence type="ECO:0000256" key="5">
    <source>
        <dbReference type="ARBA" id="ARBA00023136"/>
    </source>
</evidence>
<keyword evidence="2" id="KW-0812">Transmembrane</keyword>
<evidence type="ECO:0000313" key="8">
    <source>
        <dbReference type="RefSeq" id="XP_037894677.1"/>
    </source>
</evidence>
<accession>A0A9C6DWS2</accession>
<dbReference type="AlphaFoldDB" id="A0A9C6DWS2"/>
<dbReference type="Gene3D" id="2.60.120.200">
    <property type="match status" value="1"/>
</dbReference>
<gene>
    <name evidence="8" type="primary">LOC119640596</name>
</gene>
<sequence length="87" mass="10071">MPKFCRCCESYGISAFFSLTPDQIKKWSYLEFSVMQAVNWKIHVTFKVHGKGTELFGDGFAIWYAKERMQPGPVFGSKDNFSVIELY</sequence>
<keyword evidence="7" id="KW-1185">Reference proteome</keyword>
<organism evidence="7 8">
    <name type="scientific">Glossina fuscipes</name>
    <dbReference type="NCBI Taxonomy" id="7396"/>
    <lineage>
        <taxon>Eukaryota</taxon>
        <taxon>Metazoa</taxon>
        <taxon>Ecdysozoa</taxon>
        <taxon>Arthropoda</taxon>
        <taxon>Hexapoda</taxon>
        <taxon>Insecta</taxon>
        <taxon>Pterygota</taxon>
        <taxon>Neoptera</taxon>
        <taxon>Endopterygota</taxon>
        <taxon>Diptera</taxon>
        <taxon>Brachycera</taxon>
        <taxon>Muscomorpha</taxon>
        <taxon>Hippoboscoidea</taxon>
        <taxon>Glossinidae</taxon>
        <taxon>Glossina</taxon>
    </lineage>
</organism>
<comment type="subcellular location">
    <subcellularLocation>
        <location evidence="1">Membrane</location>
        <topology evidence="1">Single-pass type I membrane protein</topology>
    </subcellularLocation>
</comment>
<dbReference type="RefSeq" id="XP_037894677.1">
    <property type="nucleotide sequence ID" value="XM_038038749.1"/>
</dbReference>
<dbReference type="Proteomes" id="UP000092443">
    <property type="component" value="Unplaced"/>
</dbReference>
<reference evidence="8" key="1">
    <citation type="submission" date="2025-08" db="UniProtKB">
        <authorList>
            <consortium name="RefSeq"/>
        </authorList>
    </citation>
    <scope>IDENTIFICATION</scope>
    <source>
        <tissue evidence="8">Whole body pupa</tissue>
    </source>
</reference>
<evidence type="ECO:0000256" key="3">
    <source>
        <dbReference type="ARBA" id="ARBA00022729"/>
    </source>
</evidence>
<dbReference type="PANTHER" id="PTHR12223">
    <property type="entry name" value="VESICULAR MANNOSE-BINDING LECTIN"/>
    <property type="match status" value="1"/>
</dbReference>
<dbReference type="Pfam" id="PF03388">
    <property type="entry name" value="Lectin_leg-like"/>
    <property type="match status" value="1"/>
</dbReference>
<dbReference type="GO" id="GO:0000139">
    <property type="term" value="C:Golgi membrane"/>
    <property type="evidence" value="ECO:0007669"/>
    <property type="project" value="TreeGrafter"/>
</dbReference>
<dbReference type="GO" id="GO:0006888">
    <property type="term" value="P:endoplasmic reticulum to Golgi vesicle-mediated transport"/>
    <property type="evidence" value="ECO:0007669"/>
    <property type="project" value="TreeGrafter"/>
</dbReference>
<keyword evidence="3" id="KW-0732">Signal</keyword>
<evidence type="ECO:0000256" key="1">
    <source>
        <dbReference type="ARBA" id="ARBA00004479"/>
    </source>
</evidence>
<proteinExistence type="predicted"/>
<dbReference type="PANTHER" id="PTHR12223:SF45">
    <property type="entry name" value="RE50040P"/>
    <property type="match status" value="1"/>
</dbReference>
<protein>
    <submittedName>
        <fullName evidence="8">Vesicular integral-membrane protein VIP36-like isoform X2</fullName>
    </submittedName>
</protein>
<evidence type="ECO:0000259" key="6">
    <source>
        <dbReference type="PROSITE" id="PS51328"/>
    </source>
</evidence>
<feature type="domain" description="L-type lectin-like" evidence="6">
    <location>
        <begin position="1"/>
        <end position="87"/>
    </location>
</feature>
<dbReference type="InterPro" id="IPR005052">
    <property type="entry name" value="Lectin_leg"/>
</dbReference>
<evidence type="ECO:0000313" key="7">
    <source>
        <dbReference type="Proteomes" id="UP000092443"/>
    </source>
</evidence>
<dbReference type="GO" id="GO:0030134">
    <property type="term" value="C:COPII-coated ER to Golgi transport vesicle"/>
    <property type="evidence" value="ECO:0007669"/>
    <property type="project" value="TreeGrafter"/>
</dbReference>
<evidence type="ECO:0000256" key="4">
    <source>
        <dbReference type="ARBA" id="ARBA00022989"/>
    </source>
</evidence>
<evidence type="ECO:0000256" key="2">
    <source>
        <dbReference type="ARBA" id="ARBA00022692"/>
    </source>
</evidence>
<dbReference type="InterPro" id="IPR051136">
    <property type="entry name" value="Intracellular_Lectin-GPT"/>
</dbReference>